<name>A0AAE0B678_9ROSI</name>
<gene>
    <name evidence="2" type="ORF">Dsin_002639</name>
</gene>
<feature type="compositionally biased region" description="Acidic residues" evidence="1">
    <location>
        <begin position="59"/>
        <end position="77"/>
    </location>
</feature>
<evidence type="ECO:0000256" key="1">
    <source>
        <dbReference type="SAM" id="MobiDB-lite"/>
    </source>
</evidence>
<evidence type="ECO:0000313" key="2">
    <source>
        <dbReference type="EMBL" id="KAK3230758.1"/>
    </source>
</evidence>
<comment type="caution">
    <text evidence="2">The sequence shown here is derived from an EMBL/GenBank/DDBJ whole genome shotgun (WGS) entry which is preliminary data.</text>
</comment>
<dbReference type="Proteomes" id="UP001281410">
    <property type="component" value="Unassembled WGS sequence"/>
</dbReference>
<accession>A0AAE0B678</accession>
<dbReference type="AlphaFoldDB" id="A0AAE0B678"/>
<proteinExistence type="predicted"/>
<evidence type="ECO:0008006" key="4">
    <source>
        <dbReference type="Google" id="ProtNLM"/>
    </source>
</evidence>
<feature type="region of interest" description="Disordered" evidence="1">
    <location>
        <begin position="58"/>
        <end position="80"/>
    </location>
</feature>
<dbReference type="PANTHER" id="PTHR31973">
    <property type="entry name" value="POLYPROTEIN, PUTATIVE-RELATED"/>
    <property type="match status" value="1"/>
</dbReference>
<organism evidence="2 3">
    <name type="scientific">Dipteronia sinensis</name>
    <dbReference type="NCBI Taxonomy" id="43782"/>
    <lineage>
        <taxon>Eukaryota</taxon>
        <taxon>Viridiplantae</taxon>
        <taxon>Streptophyta</taxon>
        <taxon>Embryophyta</taxon>
        <taxon>Tracheophyta</taxon>
        <taxon>Spermatophyta</taxon>
        <taxon>Magnoliopsida</taxon>
        <taxon>eudicotyledons</taxon>
        <taxon>Gunneridae</taxon>
        <taxon>Pentapetalae</taxon>
        <taxon>rosids</taxon>
        <taxon>malvids</taxon>
        <taxon>Sapindales</taxon>
        <taxon>Sapindaceae</taxon>
        <taxon>Hippocastanoideae</taxon>
        <taxon>Acereae</taxon>
        <taxon>Dipteronia</taxon>
    </lineage>
</organism>
<protein>
    <recommendedName>
        <fullName evidence="4">MULE transposase domain-containing protein</fullName>
    </recommendedName>
</protein>
<sequence>MGLIWLRFEKRGLDRIMFELEDYCYVPTPLEEPSVLDVEEGYEPLGWYDMEAEQLNYEGDSEQDDDRNYEADEDCEGDNTQYNEVPIADEESVEGDDGITQECMDGFEGAHGSCIIDGVTFMLETLSDQHDCHRVYNNKEAKVKWIASKFEKLVKSNPSIDVKVIRDLLRESYKMPVDIRTLYKAKHIALNELAQDYAKCFRYLRRPFIGVDGCHLKMAFGGLLLSAVFLDANSGLFPLAVCICEKETQDI</sequence>
<dbReference type="EMBL" id="JANJYJ010000001">
    <property type="protein sequence ID" value="KAK3230758.1"/>
    <property type="molecule type" value="Genomic_DNA"/>
</dbReference>
<dbReference type="PANTHER" id="PTHR31973:SF197">
    <property type="entry name" value="SWIM-TYPE DOMAIN-CONTAINING PROTEIN"/>
    <property type="match status" value="1"/>
</dbReference>
<keyword evidence="3" id="KW-1185">Reference proteome</keyword>
<evidence type="ECO:0000313" key="3">
    <source>
        <dbReference type="Proteomes" id="UP001281410"/>
    </source>
</evidence>
<reference evidence="2" key="1">
    <citation type="journal article" date="2023" name="Plant J.">
        <title>Genome sequences and population genomics provide insights into the demographic history, inbreeding, and mutation load of two 'living fossil' tree species of Dipteronia.</title>
        <authorList>
            <person name="Feng Y."/>
            <person name="Comes H.P."/>
            <person name="Chen J."/>
            <person name="Zhu S."/>
            <person name="Lu R."/>
            <person name="Zhang X."/>
            <person name="Li P."/>
            <person name="Qiu J."/>
            <person name="Olsen K.M."/>
            <person name="Qiu Y."/>
        </authorList>
    </citation>
    <scope>NUCLEOTIDE SEQUENCE</scope>
    <source>
        <strain evidence="2">NBL</strain>
    </source>
</reference>